<dbReference type="EMBL" id="JANPWZ010000245">
    <property type="protein sequence ID" value="KAJ3578201.1"/>
    <property type="molecule type" value="Genomic_DNA"/>
</dbReference>
<reference evidence="1" key="1">
    <citation type="submission" date="2022-07" db="EMBL/GenBank/DDBJ databases">
        <title>Genome Sequence of Xylaria arbuscula.</title>
        <authorList>
            <person name="Buettner E."/>
        </authorList>
    </citation>
    <scope>NUCLEOTIDE SEQUENCE</scope>
    <source>
        <strain evidence="1">VT107</strain>
    </source>
</reference>
<dbReference type="Proteomes" id="UP001148614">
    <property type="component" value="Unassembled WGS sequence"/>
</dbReference>
<gene>
    <name evidence="1" type="ORF">NPX13_g2363</name>
</gene>
<dbReference type="VEuPathDB" id="FungiDB:F4678DRAFT_31129"/>
<keyword evidence="2" id="KW-1185">Reference proteome</keyword>
<evidence type="ECO:0000313" key="2">
    <source>
        <dbReference type="Proteomes" id="UP001148614"/>
    </source>
</evidence>
<protein>
    <submittedName>
        <fullName evidence="1">Uncharacterized protein</fullName>
    </submittedName>
</protein>
<accession>A0A9W8TR43</accession>
<sequence>MSALILSVILGSRHTLPLVSQDEGSISFASWAMLSPKASTDGRSLPEVSCEFYGRNTPVIVSTTAIAAPRTADLANLGVMKKGRIPATASFEFLEYELLEEVPSTTDPELRVSHNAFWSYCGPTLNHSDDLPPNFYEWAHVALSDSLVPRLIPFLRFVNRVLQDYELDHYWLTIRATKATTEFDQPRWHTDDMFFSARGGDWKLCTTLLGPSTMFIPAEHQAEARRTQRSTRKSLATDHECTSIRCIACAATSDAVREQLSIDLKHMGITQAAAGECAFFRIGQQNGAVHSEPCMSGGDRIFVNVVPGKKDELKTLMSKWGMNSFPRSWWISPSVPRSQQPSLWKY</sequence>
<comment type="caution">
    <text evidence="1">The sequence shown here is derived from an EMBL/GenBank/DDBJ whole genome shotgun (WGS) entry which is preliminary data.</text>
</comment>
<evidence type="ECO:0000313" key="1">
    <source>
        <dbReference type="EMBL" id="KAJ3578201.1"/>
    </source>
</evidence>
<dbReference type="AlphaFoldDB" id="A0A9W8TR43"/>
<organism evidence="1 2">
    <name type="scientific">Xylaria arbuscula</name>
    <dbReference type="NCBI Taxonomy" id="114810"/>
    <lineage>
        <taxon>Eukaryota</taxon>
        <taxon>Fungi</taxon>
        <taxon>Dikarya</taxon>
        <taxon>Ascomycota</taxon>
        <taxon>Pezizomycotina</taxon>
        <taxon>Sordariomycetes</taxon>
        <taxon>Xylariomycetidae</taxon>
        <taxon>Xylariales</taxon>
        <taxon>Xylariaceae</taxon>
        <taxon>Xylaria</taxon>
    </lineage>
</organism>
<name>A0A9W8TR43_9PEZI</name>
<proteinExistence type="predicted"/>